<evidence type="ECO:0000313" key="3">
    <source>
        <dbReference type="Proteomes" id="UP000284250"/>
    </source>
</evidence>
<name>A0A418R3Y3_9BACT</name>
<dbReference type="InterPro" id="IPR036188">
    <property type="entry name" value="FAD/NAD-bd_sf"/>
</dbReference>
<dbReference type="Pfam" id="PF13454">
    <property type="entry name" value="NAD_binding_9"/>
    <property type="match status" value="1"/>
</dbReference>
<dbReference type="AlphaFoldDB" id="A0A418R3Y3"/>
<feature type="domain" description="FAD-dependent urate hydroxylase HpyO/Asp monooxygenase CreE-like FAD/NAD(P)-binding" evidence="1">
    <location>
        <begin position="9"/>
        <end position="162"/>
    </location>
</feature>
<gene>
    <name evidence="2" type="ORF">D0T11_05655</name>
</gene>
<comment type="caution">
    <text evidence="2">The sequence shown here is derived from an EMBL/GenBank/DDBJ whole genome shotgun (WGS) entry which is preliminary data.</text>
</comment>
<keyword evidence="3" id="KW-1185">Reference proteome</keyword>
<dbReference type="Proteomes" id="UP000284250">
    <property type="component" value="Unassembled WGS sequence"/>
</dbReference>
<dbReference type="OrthoDB" id="6309046at2"/>
<dbReference type="SUPFAM" id="SSF51905">
    <property type="entry name" value="FAD/NAD(P)-binding domain"/>
    <property type="match status" value="1"/>
</dbReference>
<dbReference type="PANTHER" id="PTHR40254">
    <property type="entry name" value="BLR0577 PROTEIN"/>
    <property type="match status" value="1"/>
</dbReference>
<dbReference type="InterPro" id="IPR038732">
    <property type="entry name" value="HpyO/CreE_NAD-binding"/>
</dbReference>
<dbReference type="Gene3D" id="3.50.50.60">
    <property type="entry name" value="FAD/NAD(P)-binding domain"/>
    <property type="match status" value="1"/>
</dbReference>
<evidence type="ECO:0000259" key="1">
    <source>
        <dbReference type="Pfam" id="PF13454"/>
    </source>
</evidence>
<proteinExistence type="predicted"/>
<reference evidence="2 3" key="1">
    <citation type="submission" date="2019-01" db="EMBL/GenBank/DDBJ databases">
        <title>Hymenobacter humicola sp. nov., isolated from soils in Antarctica.</title>
        <authorList>
            <person name="Sedlacek I."/>
            <person name="Holochova P."/>
            <person name="Kralova S."/>
            <person name="Pantucek R."/>
            <person name="Stankova E."/>
            <person name="Vrbovska V."/>
            <person name="Kristofova L."/>
            <person name="Svec P."/>
            <person name="Busse H.-J."/>
        </authorList>
    </citation>
    <scope>NUCLEOTIDE SEQUENCE [LARGE SCALE GENOMIC DNA]</scope>
    <source>
        <strain evidence="2 3">CCM 8852</strain>
    </source>
</reference>
<dbReference type="EMBL" id="QYCN01000006">
    <property type="protein sequence ID" value="RIY12132.1"/>
    <property type="molecule type" value="Genomic_DNA"/>
</dbReference>
<protein>
    <recommendedName>
        <fullName evidence="1">FAD-dependent urate hydroxylase HpyO/Asp monooxygenase CreE-like FAD/NAD(P)-binding domain-containing protein</fullName>
    </recommendedName>
</protein>
<dbReference type="PANTHER" id="PTHR40254:SF1">
    <property type="entry name" value="BLR0577 PROTEIN"/>
    <property type="match status" value="1"/>
</dbReference>
<dbReference type="InterPro" id="IPR052189">
    <property type="entry name" value="L-asp_N-monooxygenase_NS-form"/>
</dbReference>
<sequence>MVQRKTITIIGGGFSGSTLAVQLARLAGDQPFACDVHLVEPRPVPGPGLAYTARRPEYLLNVRAQSLSAFPDQPEHFRNWLRITEPGECREHDFCSRQSYGRYLQQLVSQVLEWPSLNGIRCQWHNQLAKSVTLAPDGRSAVVQLRNDLLIQSDFVVLALGNFAPLPPTATDFAYLLHPTYHASPWAQGGLRTIGSDETVLLIGTGLTAVDVLLGLRADGHQGQITVVSQHGRWPTAHLLSHERYPSFYAADLAGLTTVLDVLRAVRRHLRAARQQGLDWRLVIDSLRPDSGRIWAAWPLAEQARFLRHLAGRWAVLRHRSPPHNAAVLNELLATGFVRQHTGRVQAIRAVADDLVVTVQHGAAAAQTLTTRHIINCTGPLLDYRRIAEPLVTHLRGAGQLVPDPLGLGISTDAHGALLDAAGRPSDVLFTLGPSRRPQNFESTAVPELRAQAIALAQQLGARLRP</sequence>
<accession>A0A418R3Y3</accession>
<organism evidence="2 3">
    <name type="scientific">Hymenobacter rubripertinctus</name>
    <dbReference type="NCBI Taxonomy" id="2029981"/>
    <lineage>
        <taxon>Bacteria</taxon>
        <taxon>Pseudomonadati</taxon>
        <taxon>Bacteroidota</taxon>
        <taxon>Cytophagia</taxon>
        <taxon>Cytophagales</taxon>
        <taxon>Hymenobacteraceae</taxon>
        <taxon>Hymenobacter</taxon>
    </lineage>
</organism>
<evidence type="ECO:0000313" key="2">
    <source>
        <dbReference type="EMBL" id="RIY12132.1"/>
    </source>
</evidence>